<dbReference type="GO" id="GO:0016887">
    <property type="term" value="F:ATP hydrolysis activity"/>
    <property type="evidence" value="ECO:0007669"/>
    <property type="project" value="RHEA"/>
</dbReference>
<feature type="domain" description="DNA2/NAM7 helicase-like C-terminal" evidence="26">
    <location>
        <begin position="1219"/>
        <end position="1432"/>
    </location>
</feature>
<dbReference type="InterPro" id="IPR014808">
    <property type="entry name" value="DNA_replication_fac_Dna2_N"/>
</dbReference>
<evidence type="ECO:0000259" key="24">
    <source>
        <dbReference type="Pfam" id="PF08696"/>
    </source>
</evidence>
<dbReference type="GO" id="GO:0006273">
    <property type="term" value="P:lagging strand elongation"/>
    <property type="evidence" value="ECO:0007669"/>
    <property type="project" value="EnsemblFungi"/>
</dbReference>
<evidence type="ECO:0000256" key="9">
    <source>
        <dbReference type="ARBA" id="ARBA00022723"/>
    </source>
</evidence>
<dbReference type="InterPro" id="IPR047187">
    <property type="entry name" value="SF1_C_Upf1"/>
</dbReference>
<feature type="domain" description="DNA2/NAM7 helicase helicase" evidence="25">
    <location>
        <begin position="1142"/>
        <end position="1212"/>
    </location>
</feature>
<evidence type="ECO:0000256" key="7">
    <source>
        <dbReference type="ARBA" id="ARBA00022705"/>
    </source>
</evidence>
<evidence type="ECO:0000256" key="19">
    <source>
        <dbReference type="ARBA" id="ARBA00023204"/>
    </source>
</evidence>
<dbReference type="GO" id="GO:0046872">
    <property type="term" value="F:metal ion binding"/>
    <property type="evidence" value="ECO:0007669"/>
    <property type="project" value="UniProtKB-KW"/>
</dbReference>
<evidence type="ECO:0000256" key="2">
    <source>
        <dbReference type="ARBA" id="ARBA00004123"/>
    </source>
</evidence>
<dbReference type="FunFam" id="3.40.50.300:FF:000789">
    <property type="entry name" value="DNA replication ATP-dependent helicase/nuclease DNA2"/>
    <property type="match status" value="1"/>
</dbReference>
<evidence type="ECO:0000256" key="3">
    <source>
        <dbReference type="ARBA" id="ARBA00007913"/>
    </source>
</evidence>
<dbReference type="CDD" id="cd18808">
    <property type="entry name" value="SF1_C_Upf1"/>
    <property type="match status" value="1"/>
</dbReference>
<feature type="domain" description="DNA replication factor Dna2 N-terminal" evidence="24">
    <location>
        <begin position="439"/>
        <end position="656"/>
    </location>
</feature>
<dbReference type="GO" id="GO:0000781">
    <property type="term" value="C:chromosome, telomeric region"/>
    <property type="evidence" value="ECO:0007669"/>
    <property type="project" value="EnsemblFungi"/>
</dbReference>
<dbReference type="GO" id="GO:0005737">
    <property type="term" value="C:cytoplasm"/>
    <property type="evidence" value="ECO:0007669"/>
    <property type="project" value="EnsemblFungi"/>
</dbReference>
<evidence type="ECO:0000256" key="20">
    <source>
        <dbReference type="ARBA" id="ARBA00023242"/>
    </source>
</evidence>
<evidence type="ECO:0000256" key="12">
    <source>
        <dbReference type="ARBA" id="ARBA00022763"/>
    </source>
</evidence>
<dbReference type="CDD" id="cd18041">
    <property type="entry name" value="DEXXQc_DNA2"/>
    <property type="match status" value="1"/>
</dbReference>
<gene>
    <name evidence="27" type="ORF">AO440_002433</name>
</gene>
<dbReference type="InterPro" id="IPR041677">
    <property type="entry name" value="DNA2/NAM7_AAA_11"/>
</dbReference>
<dbReference type="Gene3D" id="2.40.30.270">
    <property type="match status" value="1"/>
</dbReference>
<comment type="subcellular location">
    <subcellularLocation>
        <location evidence="2">Nucleus</location>
    </subcellularLocation>
</comment>
<keyword evidence="14 27" id="KW-0347">Helicase</keyword>
<dbReference type="InterPro" id="IPR027417">
    <property type="entry name" value="P-loop_NTPase"/>
</dbReference>
<dbReference type="GO" id="GO:0033314">
    <property type="term" value="P:mitotic DNA replication checkpoint signaling"/>
    <property type="evidence" value="ECO:0007669"/>
    <property type="project" value="EnsemblFungi"/>
</dbReference>
<evidence type="ECO:0000256" key="6">
    <source>
        <dbReference type="ARBA" id="ARBA00022485"/>
    </source>
</evidence>
<comment type="caution">
    <text evidence="27">The sequence shown here is derived from an EMBL/GenBank/DDBJ whole genome shotgun (WGS) entry which is preliminary data.</text>
</comment>
<dbReference type="GO" id="GO:0051539">
    <property type="term" value="F:4 iron, 4 sulfur cluster binding"/>
    <property type="evidence" value="ECO:0007669"/>
    <property type="project" value="UniProtKB-KW"/>
</dbReference>
<dbReference type="GO" id="GO:0043539">
    <property type="term" value="F:protein serine/threonine kinase activator activity"/>
    <property type="evidence" value="ECO:0007669"/>
    <property type="project" value="EnsemblFungi"/>
</dbReference>
<dbReference type="GO" id="GO:0032448">
    <property type="term" value="F:DNA hairpin binding"/>
    <property type="evidence" value="ECO:0007669"/>
    <property type="project" value="EnsemblFungi"/>
</dbReference>
<keyword evidence="10" id="KW-0547">Nucleotide-binding</keyword>
<evidence type="ECO:0000313" key="28">
    <source>
        <dbReference type="Proteomes" id="UP000054886"/>
    </source>
</evidence>
<feature type="region of interest" description="Disordered" evidence="23">
    <location>
        <begin position="1"/>
        <end position="47"/>
    </location>
</feature>
<evidence type="ECO:0000256" key="14">
    <source>
        <dbReference type="ARBA" id="ARBA00022806"/>
    </source>
</evidence>
<dbReference type="GO" id="GO:0005524">
    <property type="term" value="F:ATP binding"/>
    <property type="evidence" value="ECO:0007669"/>
    <property type="project" value="UniProtKB-KW"/>
</dbReference>
<dbReference type="VEuPathDB" id="FungiDB:GVI51_I02013"/>
<dbReference type="GO" id="GO:0017108">
    <property type="term" value="F:5'-flap endonuclease activity"/>
    <property type="evidence" value="ECO:0007669"/>
    <property type="project" value="EnsemblFungi"/>
</dbReference>
<dbReference type="EC" id="3.6.4.12" evidence="4"/>
<evidence type="ECO:0000256" key="22">
    <source>
        <dbReference type="ARBA" id="ARBA00047995"/>
    </source>
</evidence>
<evidence type="ECO:0000256" key="10">
    <source>
        <dbReference type="ARBA" id="ARBA00022741"/>
    </source>
</evidence>
<dbReference type="GO" id="GO:0017116">
    <property type="term" value="F:single-stranded DNA helicase activity"/>
    <property type="evidence" value="ECO:0007669"/>
    <property type="project" value="EnsemblFungi"/>
</dbReference>
<evidence type="ECO:0000313" key="27">
    <source>
        <dbReference type="EMBL" id="KTB05817.1"/>
    </source>
</evidence>
<evidence type="ECO:0000256" key="8">
    <source>
        <dbReference type="ARBA" id="ARBA00022722"/>
    </source>
</evidence>
<dbReference type="GO" id="GO:0000014">
    <property type="term" value="F:single-stranded DNA endodeoxyribonuclease activity"/>
    <property type="evidence" value="ECO:0007669"/>
    <property type="project" value="EnsemblFungi"/>
</dbReference>
<dbReference type="GO" id="GO:0035861">
    <property type="term" value="C:site of double-strand break"/>
    <property type="evidence" value="ECO:0007669"/>
    <property type="project" value="EnsemblFungi"/>
</dbReference>
<accession>A0A0W0D1W0</accession>
<feature type="compositionally biased region" description="Polar residues" evidence="23">
    <location>
        <begin position="164"/>
        <end position="173"/>
    </location>
</feature>
<evidence type="ECO:0000256" key="13">
    <source>
        <dbReference type="ARBA" id="ARBA00022801"/>
    </source>
</evidence>
<feature type="region of interest" description="Disordered" evidence="23">
    <location>
        <begin position="321"/>
        <end position="357"/>
    </location>
</feature>
<evidence type="ECO:0000259" key="26">
    <source>
        <dbReference type="Pfam" id="PF13087"/>
    </source>
</evidence>
<dbReference type="PANTHER" id="PTHR43788">
    <property type="entry name" value="DNA2/NAM7 HELICASE FAMILY MEMBER"/>
    <property type="match status" value="1"/>
</dbReference>
<dbReference type="GO" id="GO:0061849">
    <property type="term" value="F:telomeric G-quadruplex DNA binding"/>
    <property type="evidence" value="ECO:0007669"/>
    <property type="project" value="EnsemblFungi"/>
</dbReference>
<keyword evidence="12" id="KW-0227">DNA damage</keyword>
<dbReference type="PANTHER" id="PTHR43788:SF8">
    <property type="entry name" value="DNA-BINDING PROTEIN SMUBP-2"/>
    <property type="match status" value="1"/>
</dbReference>
<evidence type="ECO:0000256" key="18">
    <source>
        <dbReference type="ARBA" id="ARBA00023125"/>
    </source>
</evidence>
<dbReference type="VEuPathDB" id="FungiDB:CAGL0I02222g"/>
<evidence type="ECO:0000256" key="21">
    <source>
        <dbReference type="ARBA" id="ARBA00023268"/>
    </source>
</evidence>
<keyword evidence="21" id="KW-0511">Multifunctional enzyme</keyword>
<dbReference type="InterPro" id="IPR011604">
    <property type="entry name" value="PDDEXK-like_dom_sf"/>
</dbReference>
<dbReference type="Proteomes" id="UP000054886">
    <property type="component" value="Unassembled WGS sequence"/>
</dbReference>
<evidence type="ECO:0000256" key="11">
    <source>
        <dbReference type="ARBA" id="ARBA00022759"/>
    </source>
</evidence>
<name>A0A0W0D1W0_CANGB</name>
<feature type="domain" description="DNA2/NAM7 helicase helicase" evidence="25">
    <location>
        <begin position="1042"/>
        <end position="1126"/>
    </location>
</feature>
<comment type="catalytic activity">
    <reaction evidence="22">
        <text>ATP + H2O = ADP + phosphate + H(+)</text>
        <dbReference type="Rhea" id="RHEA:13065"/>
        <dbReference type="ChEBI" id="CHEBI:15377"/>
        <dbReference type="ChEBI" id="CHEBI:15378"/>
        <dbReference type="ChEBI" id="CHEBI:30616"/>
        <dbReference type="ChEBI" id="CHEBI:43474"/>
        <dbReference type="ChEBI" id="CHEBI:456216"/>
        <dbReference type="EC" id="3.6.4.12"/>
    </reaction>
</comment>
<feature type="compositionally biased region" description="Basic and acidic residues" evidence="23">
    <location>
        <begin position="150"/>
        <end position="162"/>
    </location>
</feature>
<sequence length="1512" mass="171050">MVNSGDNKKRTVDLTQSPTKPTTTKKNDEELNKKKQKPLRLRNERYKFAPIDTLSSKNKTNTVHSISVTQLRRSKKTDKIVNELSEELQESGSHDTSIPRSKSMIVNSKQHGNMSNIRGHIQKQLSVPEPLTTQKMYPEEEVIWRYTPLHSDKSDKTNHDPDSSELNYITNGPSSTPIVPNRWKTIINLNNMNDSDSVLNRRSETAHRYNNEEQNSRDIYQVASEDQQMSGIPLDLPSSPDKGLECQNSNCRPMRTNYSSQDKSTSTDNAGDKRIHDIDQGFDSDEELLQATSNTSNFHIGDTEEDDDDLLDELLSQDSKRKPIPKLNSKLASSDLLEKEHNSEKCQDSDNSENSDDSLVDYLEQTQVLPSNKTPFPKNEAISYKSKDKSGYNSRIDSTILHMPSWVIHKKGFQRLLIISISEMNLDKIGRQKILICKESSSSTCSVIVRHPWVYLDFKEGDIIHIIEGKNCANKRLLSSDVDPVTQKVNDNLLILNPDILLSATMVGTSIDCPRKALLNEFFQDCREEPSLPILIGNIVHELLQEAFRKKVTDNSITLEYMQSKLNDLLDGFHFSIVLCGENKDSVKTKIMEDHFSNIFEFVKKYVSKSSYGCYVPVSGTRRTEPISISDVIDIEENIVSPMYGFKGFLDASVEALVERNRFIVPLEIKTGKSRSIAHEAQGLIYTLLLKDRYEMEVDFYLLYYTRDKTMNKFPQNISSIKHVLMARNQLTTYLKHYLSEISVKEIQNLKLPPVLGNSFCDNCYLKDICDVVEQLTSNISFDSKKCSAGNESSLTRQFSESQKQFFIKYNDLITKEESSYKCLSHELFLMDSIDREKDSGKCLSNLVVKSYENSLTGRYPFVISFKRSYSSPIGPFFLSSQLARDDHVLISDEGGHFGLSQGIVISVEDMEITVAVNRKLLNNNISEGDTGTKRVISALHTSLDTNALLSTQNQITYRIDKNDIQQGLSMARYNLLNLFNTPIQEPIIIKDPLTQKDRALKSSEGGDIKTRLLLVDGIPPKFRASSKSPVVPYNPGTLTKFNVDQKAAIDKVMRAEDYCLILGMPGTGKTTVIAEIIHILVKNNKSVLLTSYTHSAVDNIMLKLKNYNTKMCRLGSRSKIHSEIIPYIPDYSTIKTLDDYVEFIDNIPVVATTCLGIRDTMLSMRTKDFDYVIIDEASQIALPIALGPLRFADKFIMVGDHLQLPPLVKSESARVGGLEDSMFKILCERFPEALCELTFQYRMCDEIVKLSNHLIYDGKLRCGNEEVAVQQLGINTDNLAAYINPNLSADSYWLESVLSPKNKVLFLNYDASKSITESAEKDNITNAGEIELTRQCIEGMIESGVALKSIGVMTLYRAQLRALKKEFENQRYDGLEILTADQFQGRDKECIIISMVRSNAQFNGGSLLKELRRVNVAMTRAKSKLIIIGSRNTIGSVNEMKSFFQLLEREGWMYDLNSDCLDAYRFPKYASVTKESTRVATNVKKLGGSKPIDENSRVLRDKPIIRQVLGE</sequence>
<evidence type="ECO:0000256" key="16">
    <source>
        <dbReference type="ARBA" id="ARBA00023004"/>
    </source>
</evidence>
<dbReference type="SUPFAM" id="SSF52540">
    <property type="entry name" value="P-loop containing nucleoside triphosphate hydrolases"/>
    <property type="match status" value="1"/>
</dbReference>
<keyword evidence="13" id="KW-0378">Hydrolase</keyword>
<keyword evidence="17" id="KW-0411">Iron-sulfur</keyword>
<keyword evidence="15" id="KW-0067">ATP-binding</keyword>
<dbReference type="GO" id="GO:0005634">
    <property type="term" value="C:nucleus"/>
    <property type="evidence" value="ECO:0007669"/>
    <property type="project" value="UniProtKB-SubCell"/>
</dbReference>
<feature type="compositionally biased region" description="Basic and acidic residues" evidence="23">
    <location>
        <begin position="1"/>
        <end position="12"/>
    </location>
</feature>
<keyword evidence="7" id="KW-0235">DNA replication</keyword>
<comment type="similarity">
    <text evidence="3">Belongs to the DNA2/NAM7 helicase family.</text>
</comment>
<dbReference type="Gene3D" id="3.40.50.300">
    <property type="entry name" value="P-loop containing nucleotide triphosphate hydrolases"/>
    <property type="match status" value="3"/>
</dbReference>
<feature type="region of interest" description="Disordered" evidence="23">
    <location>
        <begin position="150"/>
        <end position="173"/>
    </location>
</feature>
<evidence type="ECO:0000259" key="25">
    <source>
        <dbReference type="Pfam" id="PF13086"/>
    </source>
</evidence>
<keyword evidence="16" id="KW-0408">Iron</keyword>
<protein>
    <recommendedName>
        <fullName evidence="5">DNA replication ATP-dependent helicase/nuclease DNA2</fullName>
        <ecNumber evidence="4">3.6.4.12</ecNumber>
    </recommendedName>
</protein>
<feature type="compositionally biased region" description="Basic and acidic residues" evidence="23">
    <location>
        <begin position="336"/>
        <end position="348"/>
    </location>
</feature>
<evidence type="ECO:0000256" key="15">
    <source>
        <dbReference type="ARBA" id="ARBA00022840"/>
    </source>
</evidence>
<evidence type="ECO:0000256" key="5">
    <source>
        <dbReference type="ARBA" id="ARBA00021516"/>
    </source>
</evidence>
<dbReference type="GO" id="GO:0000400">
    <property type="term" value="F:four-way junction DNA binding"/>
    <property type="evidence" value="ECO:0007669"/>
    <property type="project" value="EnsemblFungi"/>
</dbReference>
<dbReference type="Pfam" id="PF08696">
    <property type="entry name" value="Dna2"/>
    <property type="match status" value="1"/>
</dbReference>
<dbReference type="Gene3D" id="3.90.320.10">
    <property type="match status" value="1"/>
</dbReference>
<keyword evidence="19" id="KW-0234">DNA repair</keyword>
<feature type="region of interest" description="Disordered" evidence="23">
    <location>
        <begin position="225"/>
        <end position="277"/>
    </location>
</feature>
<dbReference type="GO" id="GO:0000706">
    <property type="term" value="P:meiotic DNA double-strand break processing"/>
    <property type="evidence" value="ECO:0007669"/>
    <property type="project" value="EnsemblFungi"/>
</dbReference>
<dbReference type="VEuPathDB" id="FungiDB:B1J91_I02222g"/>
<dbReference type="GO" id="GO:0000723">
    <property type="term" value="P:telomere maintenance"/>
    <property type="evidence" value="ECO:0007669"/>
    <property type="project" value="EnsemblFungi"/>
</dbReference>
<keyword evidence="8" id="KW-0540">Nuclease</keyword>
<evidence type="ECO:0000256" key="17">
    <source>
        <dbReference type="ARBA" id="ARBA00023014"/>
    </source>
</evidence>
<keyword evidence="20" id="KW-0539">Nucleus</keyword>
<evidence type="ECO:0000256" key="1">
    <source>
        <dbReference type="ARBA" id="ARBA00001966"/>
    </source>
</evidence>
<dbReference type="Pfam" id="PF13086">
    <property type="entry name" value="AAA_11"/>
    <property type="match status" value="2"/>
</dbReference>
<dbReference type="InterPro" id="IPR050534">
    <property type="entry name" value="Coronavir_polyprotein_1ab"/>
</dbReference>
<dbReference type="EMBL" id="LLZZ01000112">
    <property type="protein sequence ID" value="KTB05817.1"/>
    <property type="molecule type" value="Genomic_DNA"/>
</dbReference>
<reference evidence="27 28" key="1">
    <citation type="submission" date="2015-10" db="EMBL/GenBank/DDBJ databases">
        <title>Draft genomes sequences of Candida glabrata isolates 1A, 1B, 2A, 2B, 3A and 3B.</title>
        <authorList>
            <person name="Haavelsrud O.E."/>
            <person name="Gaustad P."/>
        </authorList>
    </citation>
    <scope>NUCLEOTIDE SEQUENCE [LARGE SCALE GENOMIC DNA]</scope>
    <source>
        <strain evidence="27">910700640</strain>
    </source>
</reference>
<dbReference type="GO" id="GO:0043139">
    <property type="term" value="F:5'-3' DNA helicase activity"/>
    <property type="evidence" value="ECO:0007669"/>
    <property type="project" value="EnsemblFungi"/>
</dbReference>
<keyword evidence="6" id="KW-0004">4Fe-4S</keyword>
<evidence type="ECO:0000256" key="23">
    <source>
        <dbReference type="SAM" id="MobiDB-lite"/>
    </source>
</evidence>
<keyword evidence="9" id="KW-0479">Metal-binding</keyword>
<dbReference type="VEuPathDB" id="FungiDB:GWK60_L02013"/>
<dbReference type="Pfam" id="PF13087">
    <property type="entry name" value="AAA_12"/>
    <property type="match status" value="1"/>
</dbReference>
<keyword evidence="11" id="KW-0255">Endonuclease</keyword>
<organism evidence="27 28">
    <name type="scientific">Candida glabrata</name>
    <name type="common">Yeast</name>
    <name type="synonym">Torulopsis glabrata</name>
    <dbReference type="NCBI Taxonomy" id="5478"/>
    <lineage>
        <taxon>Eukaryota</taxon>
        <taxon>Fungi</taxon>
        <taxon>Dikarya</taxon>
        <taxon>Ascomycota</taxon>
        <taxon>Saccharomycotina</taxon>
        <taxon>Saccharomycetes</taxon>
        <taxon>Saccharomycetales</taxon>
        <taxon>Saccharomycetaceae</taxon>
        <taxon>Nakaseomyces</taxon>
    </lineage>
</organism>
<dbReference type="InterPro" id="IPR026851">
    <property type="entry name" value="Dna2/JHS1_DEXXQ-box"/>
</dbReference>
<comment type="cofactor">
    <cofactor evidence="1">
        <name>[4Fe-4S] cluster</name>
        <dbReference type="ChEBI" id="CHEBI:49883"/>
    </cofactor>
</comment>
<dbReference type="InterPro" id="IPR041679">
    <property type="entry name" value="DNA2/NAM7-like_C"/>
</dbReference>
<evidence type="ECO:0000256" key="4">
    <source>
        <dbReference type="ARBA" id="ARBA00012551"/>
    </source>
</evidence>
<feature type="compositionally biased region" description="Polar residues" evidence="23">
    <location>
        <begin position="246"/>
        <end position="269"/>
    </location>
</feature>
<keyword evidence="18" id="KW-0238">DNA-binding</keyword>
<proteinExistence type="inferred from homology"/>